<proteinExistence type="inferred from homology"/>
<dbReference type="Gene3D" id="1.20.1600.10">
    <property type="entry name" value="Outer membrane efflux proteins (OEP)"/>
    <property type="match status" value="1"/>
</dbReference>
<keyword evidence="6" id="KW-0472">Membrane</keyword>
<keyword evidence="4" id="KW-1134">Transmembrane beta strand</keyword>
<protein>
    <submittedName>
        <fullName evidence="8">Outer membrane efflux protein</fullName>
    </submittedName>
</protein>
<evidence type="ECO:0000313" key="9">
    <source>
        <dbReference type="Proteomes" id="UP000199306"/>
    </source>
</evidence>
<dbReference type="GO" id="GO:1990281">
    <property type="term" value="C:efflux pump complex"/>
    <property type="evidence" value="ECO:0007669"/>
    <property type="project" value="TreeGrafter"/>
</dbReference>
<organism evidence="8 9">
    <name type="scientific">Pseudarcicella hirudinis</name>
    <dbReference type="NCBI Taxonomy" id="1079859"/>
    <lineage>
        <taxon>Bacteria</taxon>
        <taxon>Pseudomonadati</taxon>
        <taxon>Bacteroidota</taxon>
        <taxon>Cytophagia</taxon>
        <taxon>Cytophagales</taxon>
        <taxon>Flectobacillaceae</taxon>
        <taxon>Pseudarcicella</taxon>
    </lineage>
</organism>
<evidence type="ECO:0000256" key="1">
    <source>
        <dbReference type="ARBA" id="ARBA00004442"/>
    </source>
</evidence>
<evidence type="ECO:0000256" key="7">
    <source>
        <dbReference type="ARBA" id="ARBA00023237"/>
    </source>
</evidence>
<evidence type="ECO:0000256" key="5">
    <source>
        <dbReference type="ARBA" id="ARBA00022692"/>
    </source>
</evidence>
<accession>A0A1I5XZC0</accession>
<dbReference type="InterPro" id="IPR051906">
    <property type="entry name" value="TolC-like"/>
</dbReference>
<dbReference type="Proteomes" id="UP000199306">
    <property type="component" value="Unassembled WGS sequence"/>
</dbReference>
<comment type="similarity">
    <text evidence="2">Belongs to the outer membrane factor (OMF) (TC 1.B.17) family.</text>
</comment>
<gene>
    <name evidence="8" type="ORF">SAMN04515674_11662</name>
</gene>
<evidence type="ECO:0000256" key="6">
    <source>
        <dbReference type="ARBA" id="ARBA00023136"/>
    </source>
</evidence>
<dbReference type="EMBL" id="FOXH01000016">
    <property type="protein sequence ID" value="SFQ37293.1"/>
    <property type="molecule type" value="Genomic_DNA"/>
</dbReference>
<reference evidence="8 9" key="1">
    <citation type="submission" date="2016-10" db="EMBL/GenBank/DDBJ databases">
        <authorList>
            <person name="de Groot N.N."/>
        </authorList>
    </citation>
    <scope>NUCLEOTIDE SEQUENCE [LARGE SCALE GENOMIC DNA]</scope>
    <source>
        <strain evidence="9">E92,LMG 26720,CCM 7988</strain>
    </source>
</reference>
<comment type="subcellular location">
    <subcellularLocation>
        <location evidence="1">Cell outer membrane</location>
    </subcellularLocation>
</comment>
<dbReference type="GO" id="GO:0009279">
    <property type="term" value="C:cell outer membrane"/>
    <property type="evidence" value="ECO:0007669"/>
    <property type="project" value="UniProtKB-SubCell"/>
</dbReference>
<dbReference type="PANTHER" id="PTHR30026">
    <property type="entry name" value="OUTER MEMBRANE PROTEIN TOLC"/>
    <property type="match status" value="1"/>
</dbReference>
<evidence type="ECO:0000256" key="3">
    <source>
        <dbReference type="ARBA" id="ARBA00022448"/>
    </source>
</evidence>
<name>A0A1I5XZC0_9BACT</name>
<keyword evidence="7" id="KW-0998">Cell outer membrane</keyword>
<dbReference type="AlphaFoldDB" id="A0A1I5XZC0"/>
<evidence type="ECO:0000313" key="8">
    <source>
        <dbReference type="EMBL" id="SFQ37293.1"/>
    </source>
</evidence>
<dbReference type="PANTHER" id="PTHR30026:SF20">
    <property type="entry name" value="OUTER MEMBRANE PROTEIN TOLC"/>
    <property type="match status" value="1"/>
</dbReference>
<dbReference type="GO" id="GO:0015288">
    <property type="term" value="F:porin activity"/>
    <property type="evidence" value="ECO:0007669"/>
    <property type="project" value="TreeGrafter"/>
</dbReference>
<dbReference type="OrthoDB" id="581172at2"/>
<dbReference type="GO" id="GO:0015562">
    <property type="term" value="F:efflux transmembrane transporter activity"/>
    <property type="evidence" value="ECO:0007669"/>
    <property type="project" value="InterPro"/>
</dbReference>
<dbReference type="STRING" id="1079859.SAMN04515674_11662"/>
<keyword evidence="5" id="KW-0812">Transmembrane</keyword>
<evidence type="ECO:0000256" key="2">
    <source>
        <dbReference type="ARBA" id="ARBA00007613"/>
    </source>
</evidence>
<keyword evidence="3" id="KW-0813">Transport</keyword>
<dbReference type="SUPFAM" id="SSF56954">
    <property type="entry name" value="Outer membrane efflux proteins (OEP)"/>
    <property type="match status" value="1"/>
</dbReference>
<dbReference type="RefSeq" id="WP_092019191.1">
    <property type="nucleotide sequence ID" value="NZ_FOXH01000016.1"/>
</dbReference>
<dbReference type="Pfam" id="PF02321">
    <property type="entry name" value="OEP"/>
    <property type="match status" value="2"/>
</dbReference>
<evidence type="ECO:0000256" key="4">
    <source>
        <dbReference type="ARBA" id="ARBA00022452"/>
    </source>
</evidence>
<dbReference type="InterPro" id="IPR003423">
    <property type="entry name" value="OMP_efflux"/>
</dbReference>
<sequence>MFRYIFIILFIGNIFPAFSQEKAGLFSYDDFIEIVKRNHPLVKQANLLPLDAQTEIMQAKGQFDPKLGSSFDRKAFQGTDYYNRWDSNLKIPTYFGADFKVGYEQNSGLKLKPEESPKLIYAGMSVPIGQGLLIDARRATLRQAQIARQISEAEKIKSINKTILSASKDYWEWYLAYQQYSFIKEGLDLAETRFNATKERARIGEQAAIDSVEAKITLQDRQVAFEQAGVDWKNAGLMLSNYLWNEKDEPLELPENAIPPAVSTFLVDEMTLQSLLVKAKTHPELVKLEGKIGQLTIEERFRKELLKPQLDVSFNFLSKSFDIGNDDNSSAFMFANQKVGVNFLVPIFLRKERGKLQQIRIKQMQTGFEKGFAVRTIMNDVYASYNDVKNYEKQLKIQQESVKNQEIMLVAEKRKFEIGETSLFLLNARESKLIDMRVKVESLKSKYQKALIQLNYASGSM</sequence>
<keyword evidence="9" id="KW-1185">Reference proteome</keyword>